<feature type="transmembrane region" description="Helical" evidence="3">
    <location>
        <begin position="945"/>
        <end position="967"/>
    </location>
</feature>
<keyword evidence="1 4" id="KW-0732">Signal</keyword>
<feature type="signal peptide" evidence="4">
    <location>
        <begin position="1"/>
        <end position="20"/>
    </location>
</feature>
<dbReference type="PROSITE" id="PS51257">
    <property type="entry name" value="PROKAR_LIPOPROTEIN"/>
    <property type="match status" value="1"/>
</dbReference>
<dbReference type="EMBL" id="JBBJCI010000147">
    <property type="protein sequence ID" value="KAK7242119.1"/>
    <property type="molecule type" value="Genomic_DNA"/>
</dbReference>
<keyword evidence="3" id="KW-1133">Transmembrane helix</keyword>
<feature type="transmembrane region" description="Helical" evidence="3">
    <location>
        <begin position="996"/>
        <end position="1020"/>
    </location>
</feature>
<dbReference type="SUPFAM" id="SSF69318">
    <property type="entry name" value="Integrin alpha N-terminal domain"/>
    <property type="match status" value="2"/>
</dbReference>
<dbReference type="InterPro" id="IPR028994">
    <property type="entry name" value="Integrin_alpha_N"/>
</dbReference>
<feature type="compositionally biased region" description="Basic and acidic residues" evidence="2">
    <location>
        <begin position="598"/>
        <end position="611"/>
    </location>
</feature>
<keyword evidence="3" id="KW-0812">Transmembrane</keyword>
<feature type="compositionally biased region" description="Low complexity" evidence="2">
    <location>
        <begin position="158"/>
        <end position="175"/>
    </location>
</feature>
<feature type="transmembrane region" description="Helical" evidence="3">
    <location>
        <begin position="1213"/>
        <end position="1232"/>
    </location>
</feature>
<keyword evidence="3" id="KW-0472">Membrane</keyword>
<evidence type="ECO:0000256" key="2">
    <source>
        <dbReference type="SAM" id="MobiDB-lite"/>
    </source>
</evidence>
<organism evidence="5 6">
    <name type="scientific">Aureococcus anophagefferens</name>
    <name type="common">Harmful bloom alga</name>
    <dbReference type="NCBI Taxonomy" id="44056"/>
    <lineage>
        <taxon>Eukaryota</taxon>
        <taxon>Sar</taxon>
        <taxon>Stramenopiles</taxon>
        <taxon>Ochrophyta</taxon>
        <taxon>Pelagophyceae</taxon>
        <taxon>Pelagomonadales</taxon>
        <taxon>Pelagomonadaceae</taxon>
        <taxon>Aureococcus</taxon>
    </lineage>
</organism>
<evidence type="ECO:0000256" key="4">
    <source>
        <dbReference type="SAM" id="SignalP"/>
    </source>
</evidence>
<feature type="chain" id="PRO_5046068551" evidence="4">
    <location>
        <begin position="21"/>
        <end position="1398"/>
    </location>
</feature>
<gene>
    <name evidence="5" type="ORF">SO694_00155012</name>
</gene>
<dbReference type="Pfam" id="PF13517">
    <property type="entry name" value="FG-GAP_3"/>
    <property type="match status" value="3"/>
</dbReference>
<dbReference type="PANTHER" id="PTHR44103:SF1">
    <property type="entry name" value="PROPROTEIN CONVERTASE P"/>
    <property type="match status" value="1"/>
</dbReference>
<keyword evidence="6" id="KW-1185">Reference proteome</keyword>
<feature type="compositionally biased region" description="Pro residues" evidence="2">
    <location>
        <begin position="143"/>
        <end position="157"/>
    </location>
</feature>
<comment type="caution">
    <text evidence="5">The sequence shown here is derived from an EMBL/GenBank/DDBJ whole genome shotgun (WGS) entry which is preliminary data.</text>
</comment>
<protein>
    <submittedName>
        <fullName evidence="5">Uncharacterized protein</fullName>
    </submittedName>
</protein>
<feature type="transmembrane region" description="Helical" evidence="3">
    <location>
        <begin position="802"/>
        <end position="823"/>
    </location>
</feature>
<evidence type="ECO:0000256" key="1">
    <source>
        <dbReference type="ARBA" id="ARBA00022729"/>
    </source>
</evidence>
<accession>A0ABR1G0R7</accession>
<feature type="compositionally biased region" description="Low complexity" evidence="2">
    <location>
        <begin position="126"/>
        <end position="142"/>
    </location>
</feature>
<sequence>MAAGSRRWLLALALIASCRAQDSKALALGISAITGSTAATCENSGLCALASLGACQDAIDLLNMAYSVGTSVVEVESSSQPSGCFATTFSTVTGYANARFNSDENANAAGLAYLVCGCANAVTPTPSSNAVTPTPSSAATPMPSSPPPMPSSAPPSAAPTSRPSVSQEPTASPAPSFSPPTPRPTVRCAAVAFGGARVIDGAVDGAMAIDAADLDGDGDADVAVAATVSSSLAWYESDGADSFAARYVATDAAGARSVVARADVDGDASLDLVAGLKDANLVAWYAGADAFLVQQIVDDYAKAVHGIFAADLDGDGDADVVSCATGDNRVSWHENDGAQHFAERLLDGGLQAPIAVAVADVDGDGDLDVVASAILDDVVAWYENDGAQSFAKHVVAASAEKVYAVAAADVDGDGATDFVTVDEDADVVTLYANAGYEAAPDAVVFRVDVLDESDGYGLDVADVDGDGALDVVVASADEDAIYWLRQDARSPGSARSRRRRRARAVVAVDVDGDGDLDVAAALFDAGGVACAVQLAPRRASADRRADADARTRADGAADARADGRADADARTRADGAADARADGALGAPRPSPTPAVAARERRADVGAEAHARAAARLPPRDEGRGPAAESFYLINGFNEAIRRCRPSSRANLTNWALSTDDVVIDSLASGNNIAEIVLTVDPAGTSPGHYDLEFEVGECGVPPRATWRSYEDGGRCFRCLDGADCGDASAPRRLEELELLRGYWRRVRGVRRGVACLREDACAGGFSACAAGYAGALCASCARGYARRAAGRGPAGAAPCGAARAGVVAGVAGSAVAALALVWRRCRADVVRWLASDQHEGYRSTDVAALRVQIKILYVMMSVVSGLGAVMPAVRFPAGFTAFVEGFGFLRLDLPAALATGCMAPTPTAHAKLVYMTLAPIVLGGALLSWYRWRVGRGISGHRPFVYFLILTYVVFPSASRVCFDAFNCDEDFDGGRSYLRSDYGVRCDSPTHRAFLWYASLMIALWSFGVPSLYAVLVFQRRAQVNPSEASLRARWIDGKTAAAEDEGPRRPRRKRLRESGLANALFGAPLNDGAAKAKLRAERERATRAQVAALFDMADGCHRHELPKEDLDRLVTEFRRAAAHVTRTFDSGDPQAGVGDISFLWASYRPHCYPWELFESSRRLFLEAVLAVVFPDSAHQTVVAFVVSVSSLVALSWIRPYNCLDCNRLSIYAYGFVCIVLFCGLLNVAGLDGSSARARGDLAAFLILCNLGAFCFFVHSARIGGARHFVSSRDGYGAAGCLFLLCAATVFSPLTLAYAGVRLGARRLGGDAAAAATTPERLLATPDVRADDDEYLGRIGEIERIVSRGDEGLAERQKRLDAKLDRLEATVGERFAELAAKLDAVAAAARRGEAGT</sequence>
<feature type="transmembrane region" description="Helical" evidence="3">
    <location>
        <begin position="1244"/>
        <end position="1265"/>
    </location>
</feature>
<dbReference type="Proteomes" id="UP001363151">
    <property type="component" value="Unassembled WGS sequence"/>
</dbReference>
<evidence type="ECO:0000313" key="5">
    <source>
        <dbReference type="EMBL" id="KAK7242119.1"/>
    </source>
</evidence>
<feature type="transmembrane region" description="Helical" evidence="3">
    <location>
        <begin position="913"/>
        <end position="933"/>
    </location>
</feature>
<name>A0ABR1G0R7_AURAN</name>
<feature type="region of interest" description="Disordered" evidence="2">
    <location>
        <begin position="126"/>
        <end position="183"/>
    </location>
</feature>
<evidence type="ECO:0000256" key="3">
    <source>
        <dbReference type="SAM" id="Phobius"/>
    </source>
</evidence>
<feature type="transmembrane region" description="Helical" evidence="3">
    <location>
        <begin position="1277"/>
        <end position="1301"/>
    </location>
</feature>
<evidence type="ECO:0000313" key="6">
    <source>
        <dbReference type="Proteomes" id="UP001363151"/>
    </source>
</evidence>
<feature type="transmembrane region" description="Helical" evidence="3">
    <location>
        <begin position="1184"/>
        <end position="1201"/>
    </location>
</feature>
<feature type="region of interest" description="Disordered" evidence="2">
    <location>
        <begin position="539"/>
        <end position="625"/>
    </location>
</feature>
<dbReference type="InterPro" id="IPR013517">
    <property type="entry name" value="FG-GAP"/>
</dbReference>
<proteinExistence type="predicted"/>
<dbReference type="PANTHER" id="PTHR44103">
    <property type="entry name" value="PROPROTEIN CONVERTASE P"/>
    <property type="match status" value="1"/>
</dbReference>
<dbReference type="Gene3D" id="2.130.10.130">
    <property type="entry name" value="Integrin alpha, N-terminal"/>
    <property type="match status" value="1"/>
</dbReference>
<reference evidence="5 6" key="1">
    <citation type="submission" date="2024-03" db="EMBL/GenBank/DDBJ databases">
        <title>Aureococcus anophagefferens CCMP1851 and Kratosvirus quantuckense: Draft genome of a second virus-susceptible host strain in the model system.</title>
        <authorList>
            <person name="Chase E."/>
            <person name="Truchon A.R."/>
            <person name="Schepens W."/>
            <person name="Wilhelm S.W."/>
        </authorList>
    </citation>
    <scope>NUCLEOTIDE SEQUENCE [LARGE SCALE GENOMIC DNA]</scope>
    <source>
        <strain evidence="5 6">CCMP1851</strain>
    </source>
</reference>
<feature type="transmembrane region" description="Helical" evidence="3">
    <location>
        <begin position="856"/>
        <end position="874"/>
    </location>
</feature>
<feature type="compositionally biased region" description="Basic and acidic residues" evidence="2">
    <location>
        <begin position="539"/>
        <end position="581"/>
    </location>
</feature>